<dbReference type="AlphaFoldDB" id="A0AB33KJK5"/>
<gene>
    <name evidence="7" type="ORF">SCMC78_55060</name>
</gene>
<dbReference type="PANTHER" id="PTHR43284:SF1">
    <property type="entry name" value="ASPARAGINE SYNTHETASE"/>
    <property type="match status" value="1"/>
</dbReference>
<dbReference type="InterPro" id="IPR001962">
    <property type="entry name" value="Asn_synthase"/>
</dbReference>
<proteinExistence type="inferred from homology"/>
<dbReference type="InterPro" id="IPR006426">
    <property type="entry name" value="Asn_synth_AEB"/>
</dbReference>
<evidence type="ECO:0000256" key="3">
    <source>
        <dbReference type="ARBA" id="ARBA00012737"/>
    </source>
</evidence>
<evidence type="ECO:0000256" key="1">
    <source>
        <dbReference type="ARBA" id="ARBA00005187"/>
    </source>
</evidence>
<keyword evidence="4" id="KW-0061">Asparagine biosynthesis</keyword>
<dbReference type="EMBL" id="AP035884">
    <property type="protein sequence ID" value="BFP55699.1"/>
    <property type="molecule type" value="Genomic_DNA"/>
</dbReference>
<dbReference type="Gene3D" id="3.60.20.10">
    <property type="entry name" value="Glutamine Phosphoribosylpyrophosphate, subunit 1, domain 1"/>
    <property type="match status" value="1"/>
</dbReference>
<dbReference type="KEGG" id="stcm:SCMC78_55060"/>
<keyword evidence="4" id="KW-0028">Amino-acid biosynthesis</keyword>
<dbReference type="SUPFAM" id="SSF56235">
    <property type="entry name" value="N-terminal nucleophile aminohydrolases (Ntn hydrolases)"/>
    <property type="match status" value="1"/>
</dbReference>
<organism evidence="7">
    <name type="scientific">Streptomyces sp. CMC78</name>
    <dbReference type="NCBI Taxonomy" id="3231512"/>
    <lineage>
        <taxon>Bacteria</taxon>
        <taxon>Bacillati</taxon>
        <taxon>Actinomycetota</taxon>
        <taxon>Actinomycetes</taxon>
        <taxon>Kitasatosporales</taxon>
        <taxon>Streptomycetaceae</taxon>
        <taxon>Streptomyces</taxon>
    </lineage>
</organism>
<evidence type="ECO:0000259" key="6">
    <source>
        <dbReference type="Pfam" id="PF00733"/>
    </source>
</evidence>
<dbReference type="Pfam" id="PF00733">
    <property type="entry name" value="Asn_synthase"/>
    <property type="match status" value="1"/>
</dbReference>
<comment type="similarity">
    <text evidence="2">Belongs to the asparagine synthetase family.</text>
</comment>
<feature type="domain" description="Asparagine synthetase" evidence="6">
    <location>
        <begin position="146"/>
        <end position="537"/>
    </location>
</feature>
<dbReference type="GO" id="GO:0006529">
    <property type="term" value="P:asparagine biosynthetic process"/>
    <property type="evidence" value="ECO:0007669"/>
    <property type="project" value="UniProtKB-KW"/>
</dbReference>
<sequence length="558" mass="59629">MLILGRCGAKESDLHRLSPALPEDVAWRWPGTYTVIEESEEAVVIHTDPASARPIYLVGHDDGWVWSSSARALASLTRATVDVERLACSIFLPSVPALCEGRTFFAGVEQLPPGCRIVLPVDGSAPQTTTAWIPDPDESQPPAERLRTALFTSVTERVVSDPGVSCDLSGGLDSTSVAALAAVALPYGMRLNAITIHPEGDTAGADLRYARQAAHAYSGRINHRLLAMSAKHLPYTAMSAVPATDEPAPSTITQARLMGQFRWLRQECGTRTHMTGDGGDSLFFQPPVHLADLVRHGRIRRAVSEAFGWARLRRASPVPFVRDAVLVSRTARARALSELVDSIGGRRRSDHGRVGWFPLLPHPSWAGAAAPALLSASALRAASAPDGMPGLDASVRTLVDEVREVARTAAADTELAAASGIDLNNPFLDPLVVDAVLRTPIDLRPPLHFYKPLLGKAMADLLPRTVANRQTKGSFDADHYAGLRANMPELLELAHGHLAEMGLIDAAHLVPSLDQAAAGVPMPLATLTQALSAEAWLVAHAREPGPVWTSTPAGPCHD</sequence>
<dbReference type="PANTHER" id="PTHR43284">
    <property type="entry name" value="ASPARAGINE SYNTHETASE (GLUTAMINE-HYDROLYZING)"/>
    <property type="match status" value="1"/>
</dbReference>
<dbReference type="Gene3D" id="3.40.50.620">
    <property type="entry name" value="HUPs"/>
    <property type="match status" value="2"/>
</dbReference>
<evidence type="ECO:0000256" key="2">
    <source>
        <dbReference type="ARBA" id="ARBA00005752"/>
    </source>
</evidence>
<evidence type="ECO:0000256" key="4">
    <source>
        <dbReference type="ARBA" id="ARBA00022888"/>
    </source>
</evidence>
<accession>A0AB33KJK5</accession>
<dbReference type="NCBIfam" id="NF033561">
    <property type="entry name" value="macrolact_Ik_Al"/>
    <property type="match status" value="1"/>
</dbReference>
<evidence type="ECO:0000313" key="7">
    <source>
        <dbReference type="EMBL" id="BFP55699.1"/>
    </source>
</evidence>
<reference evidence="7" key="1">
    <citation type="submission" date="2024-07" db="EMBL/GenBank/DDBJ databases">
        <title>Complete genome sequences of cellulolytic bacteria, Kitasatospora sp. CMC57 and Streptomyces sp. CMC78, isolated from Japanese agricultural soil.</title>
        <authorList>
            <person name="Hashimoto T."/>
            <person name="Ito M."/>
            <person name="Iwamoto M."/>
            <person name="Fukahori D."/>
            <person name="Shoda T."/>
            <person name="Sakoda M."/>
            <person name="Morohoshi T."/>
            <person name="Mitsuboshi M."/>
            <person name="Nishizawa T."/>
        </authorList>
    </citation>
    <scope>NUCLEOTIDE SEQUENCE</scope>
    <source>
        <strain evidence="7">CMC78</strain>
    </source>
</reference>
<dbReference type="InterPro" id="IPR029055">
    <property type="entry name" value="Ntn_hydrolases_N"/>
</dbReference>
<comment type="pathway">
    <text evidence="1">Amino-acid biosynthesis; L-asparagine biosynthesis; L-asparagine from L-aspartate (L-Gln route): step 1/1.</text>
</comment>
<dbReference type="GO" id="GO:0004066">
    <property type="term" value="F:asparagine synthase (glutamine-hydrolyzing) activity"/>
    <property type="evidence" value="ECO:0007669"/>
    <property type="project" value="UniProtKB-EC"/>
</dbReference>
<dbReference type="InterPro" id="IPR051786">
    <property type="entry name" value="ASN_synthetase/amidase"/>
</dbReference>
<comment type="catalytic activity">
    <reaction evidence="5">
        <text>L-aspartate + L-glutamine + ATP + H2O = L-asparagine + L-glutamate + AMP + diphosphate + H(+)</text>
        <dbReference type="Rhea" id="RHEA:12228"/>
        <dbReference type="ChEBI" id="CHEBI:15377"/>
        <dbReference type="ChEBI" id="CHEBI:15378"/>
        <dbReference type="ChEBI" id="CHEBI:29985"/>
        <dbReference type="ChEBI" id="CHEBI:29991"/>
        <dbReference type="ChEBI" id="CHEBI:30616"/>
        <dbReference type="ChEBI" id="CHEBI:33019"/>
        <dbReference type="ChEBI" id="CHEBI:58048"/>
        <dbReference type="ChEBI" id="CHEBI:58359"/>
        <dbReference type="ChEBI" id="CHEBI:456215"/>
        <dbReference type="EC" id="6.3.5.4"/>
    </reaction>
</comment>
<dbReference type="PIRSF" id="PIRSF001589">
    <property type="entry name" value="Asn_synthetase_glu-h"/>
    <property type="match status" value="1"/>
</dbReference>
<name>A0AB33KJK5_9ACTN</name>
<dbReference type="InterPro" id="IPR014729">
    <property type="entry name" value="Rossmann-like_a/b/a_fold"/>
</dbReference>
<dbReference type="EC" id="6.3.5.4" evidence="3"/>
<evidence type="ECO:0000256" key="5">
    <source>
        <dbReference type="ARBA" id="ARBA00048741"/>
    </source>
</evidence>
<dbReference type="SUPFAM" id="SSF52402">
    <property type="entry name" value="Adenine nucleotide alpha hydrolases-like"/>
    <property type="match status" value="1"/>
</dbReference>
<protein>
    <recommendedName>
        <fullName evidence="3">asparagine synthase (glutamine-hydrolyzing)</fullName>
        <ecNumber evidence="3">6.3.5.4</ecNumber>
    </recommendedName>
</protein>